<proteinExistence type="predicted"/>
<sequence length="143" mass="14985">MVRYMALALGVVLAAGPATAQTPARVLNRAEVQVIAQTDTGGATPRCGMVFRIRNVGTVRLSTFIAEIAATDMRNSAALTLPVSVVNVSNVDAGESRDSITPTQAVGASCDQVRVRVTTVTCIRQCESVAWTQQGLGALEAPR</sequence>
<gene>
    <name evidence="2" type="ORF">Rmf_10260</name>
</gene>
<evidence type="ECO:0000313" key="2">
    <source>
        <dbReference type="EMBL" id="BDG71097.1"/>
    </source>
</evidence>
<reference evidence="2 3" key="1">
    <citation type="journal article" date="2016" name="Microbes Environ.">
        <title>Phylogenetically diverse aerobic anoxygenic phototrophic bacteria isolated from epilithic biofilms in Tama river, Japan.</title>
        <authorList>
            <person name="Hirose S."/>
            <person name="Matsuura K."/>
            <person name="Haruta S."/>
        </authorList>
    </citation>
    <scope>NUCLEOTIDE SEQUENCE [LARGE SCALE GENOMIC DNA]</scope>
    <source>
        <strain evidence="2 3">S08</strain>
    </source>
</reference>
<protein>
    <recommendedName>
        <fullName evidence="4">DUF11 domain-containing protein</fullName>
    </recommendedName>
</protein>
<dbReference type="EMBL" id="AP025637">
    <property type="protein sequence ID" value="BDG71097.1"/>
    <property type="molecule type" value="Genomic_DNA"/>
</dbReference>
<evidence type="ECO:0000313" key="3">
    <source>
        <dbReference type="Proteomes" id="UP000831327"/>
    </source>
</evidence>
<evidence type="ECO:0008006" key="4">
    <source>
        <dbReference type="Google" id="ProtNLM"/>
    </source>
</evidence>
<organism evidence="2 3">
    <name type="scientific">Roseomonas fluvialis</name>
    <dbReference type="NCBI Taxonomy" id="1750527"/>
    <lineage>
        <taxon>Bacteria</taxon>
        <taxon>Pseudomonadati</taxon>
        <taxon>Pseudomonadota</taxon>
        <taxon>Alphaproteobacteria</taxon>
        <taxon>Acetobacterales</taxon>
        <taxon>Roseomonadaceae</taxon>
        <taxon>Roseomonas</taxon>
    </lineage>
</organism>
<feature type="signal peptide" evidence="1">
    <location>
        <begin position="1"/>
        <end position="20"/>
    </location>
</feature>
<name>A0ABM7Y025_9PROT</name>
<evidence type="ECO:0000256" key="1">
    <source>
        <dbReference type="SAM" id="SignalP"/>
    </source>
</evidence>
<accession>A0ABM7Y025</accession>
<dbReference type="Proteomes" id="UP000831327">
    <property type="component" value="Chromosome"/>
</dbReference>
<keyword evidence="3" id="KW-1185">Reference proteome</keyword>
<feature type="chain" id="PRO_5046254165" description="DUF11 domain-containing protein" evidence="1">
    <location>
        <begin position="21"/>
        <end position="143"/>
    </location>
</feature>
<keyword evidence="1" id="KW-0732">Signal</keyword>